<dbReference type="EMBL" id="MUXU01000025">
    <property type="protein sequence ID" value="OOR91066.1"/>
    <property type="molecule type" value="Genomic_DNA"/>
</dbReference>
<dbReference type="Pfam" id="PF07690">
    <property type="entry name" value="MFS_1"/>
    <property type="match status" value="1"/>
</dbReference>
<dbReference type="OrthoDB" id="8582746at2"/>
<dbReference type="AlphaFoldDB" id="A0A1T0A5P7"/>
<evidence type="ECO:0000313" key="5">
    <source>
        <dbReference type="EMBL" id="OOR91066.1"/>
    </source>
</evidence>
<dbReference type="EMBL" id="UGQE01000004">
    <property type="protein sequence ID" value="STZ14240.1"/>
    <property type="molecule type" value="Genomic_DNA"/>
</dbReference>
<accession>A0A1T0A5P7</accession>
<dbReference type="GO" id="GO:0022857">
    <property type="term" value="F:transmembrane transporter activity"/>
    <property type="evidence" value="ECO:0007669"/>
    <property type="project" value="InterPro"/>
</dbReference>
<dbReference type="SUPFAM" id="SSF103473">
    <property type="entry name" value="MFS general substrate transporter"/>
    <property type="match status" value="1"/>
</dbReference>
<evidence type="ECO:0000256" key="2">
    <source>
        <dbReference type="ARBA" id="ARBA00022989"/>
    </source>
</evidence>
<feature type="transmembrane region" description="Helical" evidence="4">
    <location>
        <begin position="156"/>
        <end position="178"/>
    </location>
</feature>
<dbReference type="Proteomes" id="UP000190435">
    <property type="component" value="Unassembled WGS sequence"/>
</dbReference>
<feature type="transmembrane region" description="Helical" evidence="4">
    <location>
        <begin position="64"/>
        <end position="84"/>
    </location>
</feature>
<dbReference type="STRING" id="34060.B0181_03805"/>
<evidence type="ECO:0000313" key="8">
    <source>
        <dbReference type="Proteomes" id="UP000255279"/>
    </source>
</evidence>
<reference evidence="5 7" key="1">
    <citation type="submission" date="2017-02" db="EMBL/GenBank/DDBJ databases">
        <title>Draft genome sequence of Moraxella caviae CCUG 355 type strain.</title>
        <authorList>
            <person name="Engstrom-Jakobsson H."/>
            <person name="Salva-Serra F."/>
            <person name="Thorell K."/>
            <person name="Gonzales-Siles L."/>
            <person name="Karlsson R."/>
            <person name="Boulund F."/>
            <person name="Engstrand L."/>
            <person name="Moore E."/>
        </authorList>
    </citation>
    <scope>NUCLEOTIDE SEQUENCE [LARGE SCALE GENOMIC DNA]</scope>
    <source>
        <strain evidence="5 7">CCUG 355</strain>
    </source>
</reference>
<evidence type="ECO:0000256" key="1">
    <source>
        <dbReference type="ARBA" id="ARBA00022692"/>
    </source>
</evidence>
<dbReference type="InterPro" id="IPR011701">
    <property type="entry name" value="MFS"/>
</dbReference>
<keyword evidence="1 4" id="KW-0812">Transmembrane</keyword>
<evidence type="ECO:0000256" key="4">
    <source>
        <dbReference type="SAM" id="Phobius"/>
    </source>
</evidence>
<feature type="transmembrane region" description="Helical" evidence="4">
    <location>
        <begin position="277"/>
        <end position="294"/>
    </location>
</feature>
<evidence type="ECO:0000313" key="6">
    <source>
        <dbReference type="EMBL" id="STZ14240.1"/>
    </source>
</evidence>
<feature type="transmembrane region" description="Helical" evidence="4">
    <location>
        <begin position="338"/>
        <end position="358"/>
    </location>
</feature>
<evidence type="ECO:0000256" key="3">
    <source>
        <dbReference type="ARBA" id="ARBA00023136"/>
    </source>
</evidence>
<dbReference type="Gene3D" id="1.20.1250.20">
    <property type="entry name" value="MFS general substrate transporter like domains"/>
    <property type="match status" value="1"/>
</dbReference>
<feature type="transmembrane region" description="Helical" evidence="4">
    <location>
        <begin position="300"/>
        <end position="318"/>
    </location>
</feature>
<dbReference type="InterPro" id="IPR036259">
    <property type="entry name" value="MFS_trans_sf"/>
</dbReference>
<dbReference type="Proteomes" id="UP000255279">
    <property type="component" value="Unassembled WGS sequence"/>
</dbReference>
<feature type="transmembrane region" description="Helical" evidence="4">
    <location>
        <begin position="253"/>
        <end position="270"/>
    </location>
</feature>
<keyword evidence="3 4" id="KW-0472">Membrane</keyword>
<gene>
    <name evidence="5" type="ORF">B0181_03805</name>
    <name evidence="6" type="ORF">NCTC10293_01832</name>
</gene>
<organism evidence="5 7">
    <name type="scientific">Moraxella caviae</name>
    <dbReference type="NCBI Taxonomy" id="34060"/>
    <lineage>
        <taxon>Bacteria</taxon>
        <taxon>Pseudomonadati</taxon>
        <taxon>Pseudomonadota</taxon>
        <taxon>Gammaproteobacteria</taxon>
        <taxon>Moraxellales</taxon>
        <taxon>Moraxellaceae</taxon>
        <taxon>Moraxella</taxon>
    </lineage>
</organism>
<name>A0A1T0A5P7_9GAMM</name>
<evidence type="ECO:0000313" key="7">
    <source>
        <dbReference type="Proteomes" id="UP000190435"/>
    </source>
</evidence>
<keyword evidence="2 4" id="KW-1133">Transmembrane helix</keyword>
<dbReference type="RefSeq" id="WP_078276157.1">
    <property type="nucleotide sequence ID" value="NZ_CAACXO010000070.1"/>
</dbReference>
<feature type="transmembrane region" description="Helical" evidence="4">
    <location>
        <begin position="131"/>
        <end position="150"/>
    </location>
</feature>
<sequence>MNLKKFYGSLIVFYFSDMSLLIMVMWLSYQLTKNPLILGTLIFISTITPFLIKRLSRLNLLSLPITHLMVVRIALYVLALALAFLPPTLYTFIGLALISGILGVSILSNYESYNNYLVLKRLISADKGSRYMQTVIQIGAFAGAMIGGFLLERFAFFHAMTIITAVDVLFCVLCLFWAKNHQLGQLGQLTHENSHAQSHTSSTPTTHKSPIMDKRTLYLLCALLGFLGVHVISFNITTPIIFQEIKHWSAQDFGLASAFAGAGAFLAVFLKSGLKRCLVMAALLIIADLLFVFLHIKALSLAACFFIGIFMNSVRIFARARLSLLAKDTAQAFSIGQYSAVSYTLFQAAASLVLGLLLANPASTTNITLLFLPAVACVVLILYVCWLISPAQKEVYS</sequence>
<feature type="transmembrane region" description="Helical" evidence="4">
    <location>
        <begin position="217"/>
        <end position="241"/>
    </location>
</feature>
<feature type="transmembrane region" description="Helical" evidence="4">
    <location>
        <begin position="90"/>
        <end position="110"/>
    </location>
</feature>
<feature type="transmembrane region" description="Helical" evidence="4">
    <location>
        <begin position="35"/>
        <end position="52"/>
    </location>
</feature>
<proteinExistence type="predicted"/>
<reference evidence="6 8" key="2">
    <citation type="submission" date="2018-06" db="EMBL/GenBank/DDBJ databases">
        <authorList>
            <consortium name="Pathogen Informatics"/>
            <person name="Doyle S."/>
        </authorList>
    </citation>
    <scope>NUCLEOTIDE SEQUENCE [LARGE SCALE GENOMIC DNA]</scope>
    <source>
        <strain evidence="6 8">NCTC10293</strain>
    </source>
</reference>
<keyword evidence="7" id="KW-1185">Reference proteome</keyword>
<feature type="transmembrane region" description="Helical" evidence="4">
    <location>
        <begin position="7"/>
        <end position="29"/>
    </location>
</feature>
<feature type="transmembrane region" description="Helical" evidence="4">
    <location>
        <begin position="370"/>
        <end position="389"/>
    </location>
</feature>
<protein>
    <submittedName>
        <fullName evidence="6">Arabinose efflux permease</fullName>
    </submittedName>
</protein>